<dbReference type="Proteomes" id="UP000669903">
    <property type="component" value="Unassembled WGS sequence"/>
</dbReference>
<protein>
    <recommendedName>
        <fullName evidence="3 6">Glucosylceramidase</fullName>
        <ecNumber evidence="3 6">3.2.1.45</ecNumber>
    </recommendedName>
</protein>
<evidence type="ECO:0000313" key="9">
    <source>
        <dbReference type="Proteomes" id="UP000669903"/>
    </source>
</evidence>
<dbReference type="GO" id="GO:0016020">
    <property type="term" value="C:membrane"/>
    <property type="evidence" value="ECO:0007669"/>
    <property type="project" value="GOC"/>
</dbReference>
<sequence length="100" mass="11503">RSYFGSIGIGYTFIRIPIAGTDFSTRPYTYDDVPDDLTLSHFGLVEEDDYKIEYLHNIKNIMSDSDDSDELRILTTAWSAPAWMKNSKSITWGKEILDEK</sequence>
<evidence type="ECO:0000256" key="4">
    <source>
        <dbReference type="ARBA" id="ARBA00022729"/>
    </source>
</evidence>
<feature type="non-terminal residue" evidence="8">
    <location>
        <position position="1"/>
    </location>
</feature>
<accession>A0A836FC75</accession>
<reference evidence="8" key="1">
    <citation type="submission" date="2020-03" db="EMBL/GenBank/DDBJ databases">
        <title>Relaxed selection underlies rapid genomic changes in the transitions from sociality to social parasitism in ants.</title>
        <authorList>
            <person name="Bi X."/>
        </authorList>
    </citation>
    <scope>NUCLEOTIDE SEQUENCE</scope>
    <source>
        <strain evidence="8">BGI-DK2014a</strain>
        <tissue evidence="8">Whole body</tissue>
    </source>
</reference>
<keyword evidence="5 6" id="KW-0378">Hydrolase</keyword>
<evidence type="ECO:0000259" key="7">
    <source>
        <dbReference type="Pfam" id="PF02055"/>
    </source>
</evidence>
<dbReference type="InterPro" id="IPR001139">
    <property type="entry name" value="Glyco_hydro_30"/>
</dbReference>
<keyword evidence="6" id="KW-0443">Lipid metabolism</keyword>
<dbReference type="Gene3D" id="3.20.20.80">
    <property type="entry name" value="Glycosidases"/>
    <property type="match status" value="1"/>
</dbReference>
<evidence type="ECO:0000256" key="5">
    <source>
        <dbReference type="ARBA" id="ARBA00022801"/>
    </source>
</evidence>
<keyword evidence="6" id="KW-0326">Glycosidase</keyword>
<dbReference type="GO" id="GO:0004348">
    <property type="term" value="F:glucosylceramidase activity"/>
    <property type="evidence" value="ECO:0007669"/>
    <property type="project" value="UniProtKB-EC"/>
</dbReference>
<dbReference type="AlphaFoldDB" id="A0A836FC75"/>
<proteinExistence type="inferred from homology"/>
<keyword evidence="9" id="KW-1185">Reference proteome</keyword>
<evidence type="ECO:0000313" key="8">
    <source>
        <dbReference type="EMBL" id="KAG5344586.1"/>
    </source>
</evidence>
<dbReference type="PANTHER" id="PTHR11069:SF23">
    <property type="entry name" value="LYSOSOMAL ACID GLUCOSYLCERAMIDASE"/>
    <property type="match status" value="1"/>
</dbReference>
<evidence type="ECO:0000256" key="2">
    <source>
        <dbReference type="ARBA" id="ARBA00005382"/>
    </source>
</evidence>
<dbReference type="SUPFAM" id="SSF51445">
    <property type="entry name" value="(Trans)glycosidases"/>
    <property type="match status" value="1"/>
</dbReference>
<gene>
    <name evidence="8" type="primary">Gba_2</name>
    <name evidence="8" type="ORF">G6Z76_0000114</name>
</gene>
<name>A0A836FC75_9HYME</name>
<dbReference type="GO" id="GO:0006680">
    <property type="term" value="P:glucosylceramide catabolic process"/>
    <property type="evidence" value="ECO:0007669"/>
    <property type="project" value="TreeGrafter"/>
</dbReference>
<evidence type="ECO:0000256" key="1">
    <source>
        <dbReference type="ARBA" id="ARBA00001013"/>
    </source>
</evidence>
<keyword evidence="6" id="KW-0746">Sphingolipid metabolism</keyword>
<dbReference type="PANTHER" id="PTHR11069">
    <property type="entry name" value="GLUCOSYLCERAMIDASE"/>
    <property type="match status" value="1"/>
</dbReference>
<organism evidence="8 9">
    <name type="scientific">Acromyrmex charruanus</name>
    <dbReference type="NCBI Taxonomy" id="2715315"/>
    <lineage>
        <taxon>Eukaryota</taxon>
        <taxon>Metazoa</taxon>
        <taxon>Ecdysozoa</taxon>
        <taxon>Arthropoda</taxon>
        <taxon>Hexapoda</taxon>
        <taxon>Insecta</taxon>
        <taxon>Pterygota</taxon>
        <taxon>Neoptera</taxon>
        <taxon>Endopterygota</taxon>
        <taxon>Hymenoptera</taxon>
        <taxon>Apocrita</taxon>
        <taxon>Aculeata</taxon>
        <taxon>Formicoidea</taxon>
        <taxon>Formicidae</taxon>
        <taxon>Myrmicinae</taxon>
        <taxon>Acromyrmex</taxon>
    </lineage>
</organism>
<comment type="similarity">
    <text evidence="2 6">Belongs to the glycosyl hydrolase 30 family.</text>
</comment>
<dbReference type="Pfam" id="PF02055">
    <property type="entry name" value="Glyco_hydro_30"/>
    <property type="match status" value="1"/>
</dbReference>
<evidence type="ECO:0000256" key="3">
    <source>
        <dbReference type="ARBA" id="ARBA00012658"/>
    </source>
</evidence>
<dbReference type="InterPro" id="IPR033453">
    <property type="entry name" value="Glyco_hydro_30_TIM-barrel"/>
</dbReference>
<dbReference type="InterPro" id="IPR017853">
    <property type="entry name" value="GH"/>
</dbReference>
<comment type="catalytic activity">
    <reaction evidence="1">
        <text>a beta-D-glucosyl-(1&lt;-&gt;1')-N-acylsphing-4-enine + H2O = an N-acylsphing-4-enine + D-glucose</text>
        <dbReference type="Rhea" id="RHEA:13269"/>
        <dbReference type="ChEBI" id="CHEBI:4167"/>
        <dbReference type="ChEBI" id="CHEBI:15377"/>
        <dbReference type="ChEBI" id="CHEBI:22801"/>
        <dbReference type="ChEBI" id="CHEBI:52639"/>
        <dbReference type="EC" id="3.2.1.45"/>
    </reaction>
    <physiologicalReaction direction="left-to-right" evidence="1">
        <dbReference type="Rhea" id="RHEA:13270"/>
    </physiologicalReaction>
</comment>
<dbReference type="EC" id="3.2.1.45" evidence="3 6"/>
<keyword evidence="4" id="KW-0732">Signal</keyword>
<feature type="non-terminal residue" evidence="8">
    <location>
        <position position="100"/>
    </location>
</feature>
<comment type="caution">
    <text evidence="8">The sequence shown here is derived from an EMBL/GenBank/DDBJ whole genome shotgun (WGS) entry which is preliminary data.</text>
</comment>
<evidence type="ECO:0000256" key="6">
    <source>
        <dbReference type="RuleBase" id="RU361188"/>
    </source>
</evidence>
<dbReference type="EMBL" id="JAANIC010002546">
    <property type="protein sequence ID" value="KAG5344586.1"/>
    <property type="molecule type" value="Genomic_DNA"/>
</dbReference>
<feature type="domain" description="Glycosyl hydrolase family 30 TIM-barrel" evidence="7">
    <location>
        <begin position="1"/>
        <end position="97"/>
    </location>
</feature>